<accession>A0A2P5X4Z7</accession>
<evidence type="ECO:0000313" key="1">
    <source>
        <dbReference type="EMBL" id="PPR98418.1"/>
    </source>
</evidence>
<protein>
    <submittedName>
        <fullName evidence="1">Uncharacterized protein</fullName>
    </submittedName>
</protein>
<proteinExistence type="predicted"/>
<gene>
    <name evidence="1" type="ORF">GOBAR_AA22248</name>
</gene>
<sequence length="286" mass="31932">MSETHFQNTKTAIKNQQASIQGLETQIGQLAKLIYERPQGSLPSNTESNPREQLNAITIQDEEGLVEPKPESRQGIVASKGKGEVEHSKQKRISELTLHVGDESVTLQARNPINTNHVVQPSLQETRSKALFKAHNRPKPPHDELNISPKQLKVGDKVLLDAADPRIATSEPNGEIPLTVLSIFPYGTVEVIHPKFEPHGQAHRRALGRAHTMEGNTVIRYSRVETGHNFSPIWEPISCHDRATWPWVNLEKQHGHSTRPCLEAMVETEKTTWACDTPVPTTHGQD</sequence>
<evidence type="ECO:0000313" key="2">
    <source>
        <dbReference type="Proteomes" id="UP000239757"/>
    </source>
</evidence>
<dbReference type="OrthoDB" id="849214at2759"/>
<dbReference type="EMBL" id="KZ665652">
    <property type="protein sequence ID" value="PPR98418.1"/>
    <property type="molecule type" value="Genomic_DNA"/>
</dbReference>
<organism evidence="1 2">
    <name type="scientific">Gossypium barbadense</name>
    <name type="common">Sea Island cotton</name>
    <name type="synonym">Hibiscus barbadensis</name>
    <dbReference type="NCBI Taxonomy" id="3634"/>
    <lineage>
        <taxon>Eukaryota</taxon>
        <taxon>Viridiplantae</taxon>
        <taxon>Streptophyta</taxon>
        <taxon>Embryophyta</taxon>
        <taxon>Tracheophyta</taxon>
        <taxon>Spermatophyta</taxon>
        <taxon>Magnoliopsida</taxon>
        <taxon>eudicotyledons</taxon>
        <taxon>Gunneridae</taxon>
        <taxon>Pentapetalae</taxon>
        <taxon>rosids</taxon>
        <taxon>malvids</taxon>
        <taxon>Malvales</taxon>
        <taxon>Malvaceae</taxon>
        <taxon>Malvoideae</taxon>
        <taxon>Gossypium</taxon>
    </lineage>
</organism>
<reference evidence="1 2" key="1">
    <citation type="submission" date="2015-01" db="EMBL/GenBank/DDBJ databases">
        <title>Genome of allotetraploid Gossypium barbadense reveals genomic plasticity and fiber elongation in cotton evolution.</title>
        <authorList>
            <person name="Chen X."/>
            <person name="Liu X."/>
            <person name="Zhao B."/>
            <person name="Zheng H."/>
            <person name="Hu Y."/>
            <person name="Lu G."/>
            <person name="Yang C."/>
            <person name="Chen J."/>
            <person name="Shan C."/>
            <person name="Zhang L."/>
            <person name="Zhou Y."/>
            <person name="Wang L."/>
            <person name="Guo W."/>
            <person name="Bai Y."/>
            <person name="Ruan J."/>
            <person name="Shangguan X."/>
            <person name="Mao Y."/>
            <person name="Jiang J."/>
            <person name="Zhu Y."/>
            <person name="Lei J."/>
            <person name="Kang H."/>
            <person name="Chen S."/>
            <person name="He X."/>
            <person name="Wang R."/>
            <person name="Wang Y."/>
            <person name="Chen J."/>
            <person name="Wang L."/>
            <person name="Yu S."/>
            <person name="Wang B."/>
            <person name="Wei J."/>
            <person name="Song S."/>
            <person name="Lu X."/>
            <person name="Gao Z."/>
            <person name="Gu W."/>
            <person name="Deng X."/>
            <person name="Ma D."/>
            <person name="Wang S."/>
            <person name="Liang W."/>
            <person name="Fang L."/>
            <person name="Cai C."/>
            <person name="Zhu X."/>
            <person name="Zhou B."/>
            <person name="Zhang Y."/>
            <person name="Chen Z."/>
            <person name="Xu S."/>
            <person name="Zhu R."/>
            <person name="Wang S."/>
            <person name="Zhang T."/>
            <person name="Zhao G."/>
        </authorList>
    </citation>
    <scope>NUCLEOTIDE SEQUENCE [LARGE SCALE GENOMIC DNA]</scope>
    <source>
        <strain evidence="2">cv. Xinhai21</strain>
        <tissue evidence="1">Leaf</tissue>
    </source>
</reference>
<dbReference type="AlphaFoldDB" id="A0A2P5X4Z7"/>
<name>A0A2P5X4Z7_GOSBA</name>
<dbReference type="Proteomes" id="UP000239757">
    <property type="component" value="Unassembled WGS sequence"/>
</dbReference>